<evidence type="ECO:0000256" key="5">
    <source>
        <dbReference type="ARBA" id="ARBA00038359"/>
    </source>
</evidence>
<dbReference type="PANTHER" id="PTHR33048:SF93">
    <property type="entry name" value="INTEGRAL MEMBRANE PROTEIN"/>
    <property type="match status" value="1"/>
</dbReference>
<feature type="transmembrane region" description="Helical" evidence="6">
    <location>
        <begin position="240"/>
        <end position="264"/>
    </location>
</feature>
<feature type="transmembrane region" description="Helical" evidence="6">
    <location>
        <begin position="88"/>
        <end position="109"/>
    </location>
</feature>
<feature type="transmembrane region" description="Helical" evidence="6">
    <location>
        <begin position="201"/>
        <end position="220"/>
    </location>
</feature>
<keyword evidence="9" id="KW-1185">Reference proteome</keyword>
<gene>
    <name evidence="8" type="ORF">K491DRAFT_614136</name>
</gene>
<feature type="domain" description="Rhodopsin" evidence="7">
    <location>
        <begin position="27"/>
        <end position="265"/>
    </location>
</feature>
<evidence type="ECO:0000313" key="9">
    <source>
        <dbReference type="Proteomes" id="UP000799324"/>
    </source>
</evidence>
<dbReference type="OrthoDB" id="5417844at2759"/>
<evidence type="ECO:0000256" key="1">
    <source>
        <dbReference type="ARBA" id="ARBA00004141"/>
    </source>
</evidence>
<dbReference type="InterPro" id="IPR052337">
    <property type="entry name" value="SAT4-like"/>
</dbReference>
<keyword evidence="2 6" id="KW-0812">Transmembrane</keyword>
<dbReference type="GO" id="GO:0016020">
    <property type="term" value="C:membrane"/>
    <property type="evidence" value="ECO:0007669"/>
    <property type="project" value="UniProtKB-SubCell"/>
</dbReference>
<dbReference type="AlphaFoldDB" id="A0A6A6SM70"/>
<sequence>MAPEDYSDIIRVVLWAQLAIAIICVTLRIYASCFVTRNLGWDDAMMLAHLFTFVGYAVCINIGVTYGIGKKAAQVPPVDYANAVIWEAIGLGICFIGIAASKASVALFLLRIVILKWHRALLWFCILSTTVLCVTTTVLFYMQCRLVAVLWDRKIQGGICWLDFTPIGLTMGAWSAAMDFFLALLPCHVIMTLAMKRKRRFTINFCLSLGIFAGICSIIWTCSLQTLSSSNEYIYDTAEMLIWSSTKICVTILCACVPGLRSLFVTLRYGGRSIRCDLQHIDPPGDSSRRLNCT</sequence>
<comment type="subcellular location">
    <subcellularLocation>
        <location evidence="1">Membrane</location>
        <topology evidence="1">Multi-pass membrane protein</topology>
    </subcellularLocation>
</comment>
<feature type="transmembrane region" description="Helical" evidence="6">
    <location>
        <begin position="47"/>
        <end position="68"/>
    </location>
</feature>
<accession>A0A6A6SM70</accession>
<keyword evidence="3 6" id="KW-1133">Transmembrane helix</keyword>
<dbReference type="InterPro" id="IPR049326">
    <property type="entry name" value="Rhodopsin_dom_fungi"/>
</dbReference>
<evidence type="ECO:0000256" key="3">
    <source>
        <dbReference type="ARBA" id="ARBA00022989"/>
    </source>
</evidence>
<dbReference type="Proteomes" id="UP000799324">
    <property type="component" value="Unassembled WGS sequence"/>
</dbReference>
<name>A0A6A6SM70_9PLEO</name>
<dbReference type="Pfam" id="PF20684">
    <property type="entry name" value="Fung_rhodopsin"/>
    <property type="match status" value="1"/>
</dbReference>
<dbReference type="EMBL" id="MU004589">
    <property type="protein sequence ID" value="KAF2647713.1"/>
    <property type="molecule type" value="Genomic_DNA"/>
</dbReference>
<evidence type="ECO:0000256" key="6">
    <source>
        <dbReference type="SAM" id="Phobius"/>
    </source>
</evidence>
<proteinExistence type="inferred from homology"/>
<evidence type="ECO:0000313" key="8">
    <source>
        <dbReference type="EMBL" id="KAF2647713.1"/>
    </source>
</evidence>
<evidence type="ECO:0000259" key="7">
    <source>
        <dbReference type="Pfam" id="PF20684"/>
    </source>
</evidence>
<dbReference type="PANTHER" id="PTHR33048">
    <property type="entry name" value="PTH11-LIKE INTEGRAL MEMBRANE PROTEIN (AFU_ORTHOLOGUE AFUA_5G11245)"/>
    <property type="match status" value="1"/>
</dbReference>
<keyword evidence="4 6" id="KW-0472">Membrane</keyword>
<evidence type="ECO:0000256" key="2">
    <source>
        <dbReference type="ARBA" id="ARBA00022692"/>
    </source>
</evidence>
<feature type="transmembrane region" description="Helical" evidence="6">
    <location>
        <begin position="121"/>
        <end position="142"/>
    </location>
</feature>
<reference evidence="8" key="1">
    <citation type="journal article" date="2020" name="Stud. Mycol.">
        <title>101 Dothideomycetes genomes: a test case for predicting lifestyles and emergence of pathogens.</title>
        <authorList>
            <person name="Haridas S."/>
            <person name="Albert R."/>
            <person name="Binder M."/>
            <person name="Bloem J."/>
            <person name="Labutti K."/>
            <person name="Salamov A."/>
            <person name="Andreopoulos B."/>
            <person name="Baker S."/>
            <person name="Barry K."/>
            <person name="Bills G."/>
            <person name="Bluhm B."/>
            <person name="Cannon C."/>
            <person name="Castanera R."/>
            <person name="Culley D."/>
            <person name="Daum C."/>
            <person name="Ezra D."/>
            <person name="Gonzalez J."/>
            <person name="Henrissat B."/>
            <person name="Kuo A."/>
            <person name="Liang C."/>
            <person name="Lipzen A."/>
            <person name="Lutzoni F."/>
            <person name="Magnuson J."/>
            <person name="Mondo S."/>
            <person name="Nolan M."/>
            <person name="Ohm R."/>
            <person name="Pangilinan J."/>
            <person name="Park H.-J."/>
            <person name="Ramirez L."/>
            <person name="Alfaro M."/>
            <person name="Sun H."/>
            <person name="Tritt A."/>
            <person name="Yoshinaga Y."/>
            <person name="Zwiers L.-H."/>
            <person name="Turgeon B."/>
            <person name="Goodwin S."/>
            <person name="Spatafora J."/>
            <person name="Crous P."/>
            <person name="Grigoriev I."/>
        </authorList>
    </citation>
    <scope>NUCLEOTIDE SEQUENCE</scope>
    <source>
        <strain evidence="8">CBS 122681</strain>
    </source>
</reference>
<protein>
    <recommendedName>
        <fullName evidence="7">Rhodopsin domain-containing protein</fullName>
    </recommendedName>
</protein>
<organism evidence="8 9">
    <name type="scientific">Lophiostoma macrostomum CBS 122681</name>
    <dbReference type="NCBI Taxonomy" id="1314788"/>
    <lineage>
        <taxon>Eukaryota</taxon>
        <taxon>Fungi</taxon>
        <taxon>Dikarya</taxon>
        <taxon>Ascomycota</taxon>
        <taxon>Pezizomycotina</taxon>
        <taxon>Dothideomycetes</taxon>
        <taxon>Pleosporomycetidae</taxon>
        <taxon>Pleosporales</taxon>
        <taxon>Lophiostomataceae</taxon>
        <taxon>Lophiostoma</taxon>
    </lineage>
</organism>
<feature type="transmembrane region" description="Helical" evidence="6">
    <location>
        <begin position="12"/>
        <end position="35"/>
    </location>
</feature>
<comment type="similarity">
    <text evidence="5">Belongs to the SAT4 family.</text>
</comment>
<evidence type="ECO:0000256" key="4">
    <source>
        <dbReference type="ARBA" id="ARBA00023136"/>
    </source>
</evidence>
<feature type="transmembrane region" description="Helical" evidence="6">
    <location>
        <begin position="171"/>
        <end position="194"/>
    </location>
</feature>